<dbReference type="SUPFAM" id="SSF51101">
    <property type="entry name" value="Mannose-binding lectins"/>
    <property type="match status" value="3"/>
</dbReference>
<evidence type="ECO:0000313" key="6">
    <source>
        <dbReference type="Proteomes" id="UP000467841"/>
    </source>
</evidence>
<dbReference type="Proteomes" id="UP000467841">
    <property type="component" value="Unassembled WGS sequence"/>
</dbReference>
<reference evidence="5" key="1">
    <citation type="submission" date="2020-01" db="EMBL/GenBank/DDBJ databases">
        <authorList>
            <person name="Mishra B."/>
        </authorList>
    </citation>
    <scope>NUCLEOTIDE SEQUENCE [LARGE SCALE GENOMIC DNA]</scope>
</reference>
<dbReference type="PROSITE" id="PS51752">
    <property type="entry name" value="JACALIN_LECTIN"/>
    <property type="match status" value="3"/>
</dbReference>
<evidence type="ECO:0000256" key="2">
    <source>
        <dbReference type="ARBA" id="ARBA00022734"/>
    </source>
</evidence>
<evidence type="ECO:0000259" key="4">
    <source>
        <dbReference type="PROSITE" id="PS51752"/>
    </source>
</evidence>
<dbReference type="InterPro" id="IPR033734">
    <property type="entry name" value="Jacalin-like_lectin_dom_plant"/>
</dbReference>
<protein>
    <recommendedName>
        <fullName evidence="4">Jacalin-type lectin domain-containing protein</fullName>
    </recommendedName>
</protein>
<dbReference type="GO" id="GO:0030246">
    <property type="term" value="F:carbohydrate binding"/>
    <property type="evidence" value="ECO:0007669"/>
    <property type="project" value="UniProtKB-KW"/>
</dbReference>
<feature type="domain" description="Jacalin-type lectin" evidence="4">
    <location>
        <begin position="334"/>
        <end position="477"/>
    </location>
</feature>
<comment type="similarity">
    <text evidence="1">Belongs to the jacalin lectin family.</text>
</comment>
<dbReference type="Gene3D" id="2.100.10.30">
    <property type="entry name" value="Jacalin-like lectin domain"/>
    <property type="match status" value="3"/>
</dbReference>
<dbReference type="FunFam" id="2.100.10.30:FF:000001">
    <property type="entry name" value="Jacalin-related lectin 33"/>
    <property type="match status" value="3"/>
</dbReference>
<organism evidence="5 6">
    <name type="scientific">Microthlaspi erraticum</name>
    <dbReference type="NCBI Taxonomy" id="1685480"/>
    <lineage>
        <taxon>Eukaryota</taxon>
        <taxon>Viridiplantae</taxon>
        <taxon>Streptophyta</taxon>
        <taxon>Embryophyta</taxon>
        <taxon>Tracheophyta</taxon>
        <taxon>Spermatophyta</taxon>
        <taxon>Magnoliopsida</taxon>
        <taxon>eudicotyledons</taxon>
        <taxon>Gunneridae</taxon>
        <taxon>Pentapetalae</taxon>
        <taxon>rosids</taxon>
        <taxon>malvids</taxon>
        <taxon>Brassicales</taxon>
        <taxon>Brassicaceae</taxon>
        <taxon>Coluteocarpeae</taxon>
        <taxon>Microthlaspi</taxon>
    </lineage>
</organism>
<dbReference type="OrthoDB" id="40902at2759"/>
<gene>
    <name evidence="5" type="ORF">MERR_LOCUS39238</name>
</gene>
<proteinExistence type="inferred from homology"/>
<dbReference type="CDD" id="cd09612">
    <property type="entry name" value="Jacalin"/>
    <property type="match status" value="3"/>
</dbReference>
<keyword evidence="6" id="KW-1185">Reference proteome</keyword>
<evidence type="ECO:0000256" key="1">
    <source>
        <dbReference type="ARBA" id="ARBA00006568"/>
    </source>
</evidence>
<dbReference type="PANTHER" id="PTHR47293:SF27">
    <property type="entry name" value="JACALIN-TYPE LECTIN DOMAIN-CONTAINING PROTEIN"/>
    <property type="match status" value="1"/>
</dbReference>
<dbReference type="AlphaFoldDB" id="A0A6D2KXP2"/>
<feature type="domain" description="Jacalin-type lectin" evidence="4">
    <location>
        <begin position="162"/>
        <end position="303"/>
    </location>
</feature>
<accession>A0A6D2KXP2</accession>
<name>A0A6D2KXP2_9BRAS</name>
<sequence>MARMYQKLAPCGGEGGREWDDDVYEGVKKVYVGQDLTRITFVKFEYVKEDGQVVTREYGTITQNPKEFALEYPDEHITVVEGSYNKVAMYATEVITSLVFKTSKGKTSPTFGPNLFGVVNGTKFVFEDEGKKIVGFHGRSDKAIDALGVYFVQDSLTTSSPLYKLEARGGTEGRVWDDGACNGVKTLRIGQDDSRITYLEFEYEKGGKSETRPHGVKGEKLSEFVLDFPEEYIKSVEATYDKPSFFRNTVITSLKLETSKGRASIFGYEVGKKFVLKQNDHRIVGFHGKEGEAIDALGAYFAPVPTPDPVAPAPVPADPAPASPAPVPAAPAPAPAAPAPTPVIGDPWSDDIYDGVKKIQIGLYDEGVSFLKFEYIKGNGLVSGDGHGKITSLGVEEFVLEDGEYLMASLEGYYKLIPNTPFGKIVSLRFKTNKRESPLFGKESGEKFSLEQKDQKITGFHGRATDVIYDLMFSSRHISI</sequence>
<dbReference type="Pfam" id="PF01419">
    <property type="entry name" value="Jacalin"/>
    <property type="match status" value="3"/>
</dbReference>
<dbReference type="InterPro" id="IPR001229">
    <property type="entry name" value="Jacalin-like_lectin_dom"/>
</dbReference>
<dbReference type="PANTHER" id="PTHR47293">
    <property type="entry name" value="JACALIN-RELATED LECTIN 3"/>
    <property type="match status" value="1"/>
</dbReference>
<dbReference type="SMART" id="SM00915">
    <property type="entry name" value="Jacalin"/>
    <property type="match status" value="3"/>
</dbReference>
<evidence type="ECO:0000256" key="3">
    <source>
        <dbReference type="SAM" id="MobiDB-lite"/>
    </source>
</evidence>
<feature type="region of interest" description="Disordered" evidence="3">
    <location>
        <begin position="311"/>
        <end position="341"/>
    </location>
</feature>
<dbReference type="EMBL" id="CACVBM020001496">
    <property type="protein sequence ID" value="CAA7052003.1"/>
    <property type="molecule type" value="Genomic_DNA"/>
</dbReference>
<comment type="caution">
    <text evidence="5">The sequence shown here is derived from an EMBL/GenBank/DDBJ whole genome shotgun (WGS) entry which is preliminary data.</text>
</comment>
<keyword evidence="2" id="KW-0430">Lectin</keyword>
<evidence type="ECO:0000313" key="5">
    <source>
        <dbReference type="EMBL" id="CAA7052003.1"/>
    </source>
</evidence>
<feature type="domain" description="Jacalin-type lectin" evidence="4">
    <location>
        <begin position="5"/>
        <end position="153"/>
    </location>
</feature>
<dbReference type="InterPro" id="IPR036404">
    <property type="entry name" value="Jacalin-like_lectin_dom_sf"/>
</dbReference>